<dbReference type="CDD" id="cd06422">
    <property type="entry name" value="NTP_transferase_like_1"/>
    <property type="match status" value="1"/>
</dbReference>
<dbReference type="InterPro" id="IPR005835">
    <property type="entry name" value="NTP_transferase_dom"/>
</dbReference>
<feature type="domain" description="Nucleotidyl transferase" evidence="3">
    <location>
        <begin position="2"/>
        <end position="229"/>
    </location>
</feature>
<keyword evidence="1" id="KW-0808">Transferase</keyword>
<dbReference type="Proteomes" id="UP001064632">
    <property type="component" value="Chromosome"/>
</dbReference>
<name>A0ABY6BDI6_9GAMM</name>
<evidence type="ECO:0000259" key="3">
    <source>
        <dbReference type="Pfam" id="PF00483"/>
    </source>
</evidence>
<dbReference type="InterPro" id="IPR050065">
    <property type="entry name" value="GlmU-like"/>
</dbReference>
<sequence length="238" mass="25889">MKALIFAAGRGERMRPLTDHTPKPLLHVGGKPLIVWHLERLAQLGVREVVINTSWLGSQFPAVLGDGARWDLRIHYSHEGTEPLETGGGMLHARHLLGESPFYVVSADIFCDMDLSLLPQSPGGLAHLALVDNPPHHPTGDFALDEAGVVHVDHNTAPRLTYSGIGVFRAALLDDWHTVAAAEPGASAHPPRFKLVTLLRAACARGMVSGQHHRGEWADVGTPQRLRELDDALRGISR</sequence>
<dbReference type="PANTHER" id="PTHR43584">
    <property type="entry name" value="NUCLEOTIDYL TRANSFERASE"/>
    <property type="match status" value="1"/>
</dbReference>
<evidence type="ECO:0000256" key="1">
    <source>
        <dbReference type="ARBA" id="ARBA00022679"/>
    </source>
</evidence>
<dbReference type="EMBL" id="CP104694">
    <property type="protein sequence ID" value="UXI67175.1"/>
    <property type="molecule type" value="Genomic_DNA"/>
</dbReference>
<proteinExistence type="predicted"/>
<dbReference type="Gene3D" id="3.90.550.10">
    <property type="entry name" value="Spore Coat Polysaccharide Biosynthesis Protein SpsA, Chain A"/>
    <property type="match status" value="1"/>
</dbReference>
<evidence type="ECO:0000256" key="2">
    <source>
        <dbReference type="ARBA" id="ARBA00022695"/>
    </source>
</evidence>
<keyword evidence="2" id="KW-0548">Nucleotidyltransferase</keyword>
<dbReference type="NCBIfam" id="NF045761">
    <property type="entry name" value="NAMPUrTaseMurU"/>
    <property type="match status" value="1"/>
</dbReference>
<reference evidence="4" key="1">
    <citation type="submission" date="2022-09" db="EMBL/GenBank/DDBJ databases">
        <title>Tahibacter sp. nov., isolated from a fresh water.</title>
        <authorList>
            <person name="Baek J.H."/>
            <person name="Lee J.K."/>
            <person name="Kim J.M."/>
            <person name="Jeon C.O."/>
        </authorList>
    </citation>
    <scope>NUCLEOTIDE SEQUENCE</scope>
    <source>
        <strain evidence="4">W38</strain>
    </source>
</reference>
<keyword evidence="5" id="KW-1185">Reference proteome</keyword>
<evidence type="ECO:0000313" key="4">
    <source>
        <dbReference type="EMBL" id="UXI67175.1"/>
    </source>
</evidence>
<dbReference type="RefSeq" id="WP_261694151.1">
    <property type="nucleotide sequence ID" value="NZ_CP104694.1"/>
</dbReference>
<dbReference type="InterPro" id="IPR054790">
    <property type="entry name" value="MurU"/>
</dbReference>
<dbReference type="InterPro" id="IPR029044">
    <property type="entry name" value="Nucleotide-diphossugar_trans"/>
</dbReference>
<accession>A0ABY6BDI6</accession>
<gene>
    <name evidence="4" type="ORF">N4264_20895</name>
</gene>
<organism evidence="4 5">
    <name type="scientific">Tahibacter amnicola</name>
    <dbReference type="NCBI Taxonomy" id="2976241"/>
    <lineage>
        <taxon>Bacteria</taxon>
        <taxon>Pseudomonadati</taxon>
        <taxon>Pseudomonadota</taxon>
        <taxon>Gammaproteobacteria</taxon>
        <taxon>Lysobacterales</taxon>
        <taxon>Rhodanobacteraceae</taxon>
        <taxon>Tahibacter</taxon>
    </lineage>
</organism>
<dbReference type="SUPFAM" id="SSF53448">
    <property type="entry name" value="Nucleotide-diphospho-sugar transferases"/>
    <property type="match status" value="1"/>
</dbReference>
<dbReference type="Pfam" id="PF00483">
    <property type="entry name" value="NTP_transferase"/>
    <property type="match status" value="1"/>
</dbReference>
<protein>
    <submittedName>
        <fullName evidence="4">Nucleotidyltransferase family protein</fullName>
    </submittedName>
</protein>
<dbReference type="PANTHER" id="PTHR43584:SF8">
    <property type="entry name" value="N-ACETYLMURAMATE ALPHA-1-PHOSPHATE URIDYLYLTRANSFERASE"/>
    <property type="match status" value="1"/>
</dbReference>
<evidence type="ECO:0000313" key="5">
    <source>
        <dbReference type="Proteomes" id="UP001064632"/>
    </source>
</evidence>